<dbReference type="HOGENOM" id="CLU_1469797_0_0_1"/>
<proteinExistence type="predicted"/>
<reference evidence="2" key="2">
    <citation type="submission" date="2020-05" db="UniProtKB">
        <authorList>
            <consortium name="EnsemblMetazoa"/>
        </authorList>
    </citation>
    <scope>IDENTIFICATION</scope>
    <source>
        <strain evidence="2">wikel</strain>
    </source>
</reference>
<dbReference type="VEuPathDB" id="VectorBase:ISCW002048"/>
<dbReference type="InParanoid" id="B7P9T6"/>
<dbReference type="EMBL" id="DS667052">
    <property type="protein sequence ID" value="EEC03358.1"/>
    <property type="molecule type" value="Genomic_DNA"/>
</dbReference>
<dbReference type="VEuPathDB" id="VectorBase:ISCI002048"/>
<sequence>MLCTSDWEDAVLVARIKGLRAPVGYLKVEAYHVAPSEDTWRRVLHGVRTECTNEEKLRRTGALEFEVLDARRQSPVITFAGKKVTYAHEYSGTPNEELDGPITLRELECNLADMKKSTAPGPDAITTKCLYNIDKGTLDELVRNFNDNHWSNRITPDVWKSAEVGRADVATRVSLIHRQRWQVP</sequence>
<protein>
    <submittedName>
        <fullName evidence="1 2">Uncharacterized protein</fullName>
    </submittedName>
</protein>
<accession>B7P9T6</accession>
<dbReference type="EMBL" id="ABJB010144650">
    <property type="status" value="NOT_ANNOTATED_CDS"/>
    <property type="molecule type" value="Genomic_DNA"/>
</dbReference>
<evidence type="ECO:0000313" key="3">
    <source>
        <dbReference type="Proteomes" id="UP000001555"/>
    </source>
</evidence>
<reference evidence="1 3" key="1">
    <citation type="submission" date="2008-03" db="EMBL/GenBank/DDBJ databases">
        <title>Annotation of Ixodes scapularis.</title>
        <authorList>
            <consortium name="Ixodes scapularis Genome Project Consortium"/>
            <person name="Caler E."/>
            <person name="Hannick L.I."/>
            <person name="Bidwell S."/>
            <person name="Joardar V."/>
            <person name="Thiagarajan M."/>
            <person name="Amedeo P."/>
            <person name="Galinsky K.J."/>
            <person name="Schobel S."/>
            <person name="Inman J."/>
            <person name="Hostetler J."/>
            <person name="Miller J."/>
            <person name="Hammond M."/>
            <person name="Megy K."/>
            <person name="Lawson D."/>
            <person name="Kodira C."/>
            <person name="Sutton G."/>
            <person name="Meyer J."/>
            <person name="Hill C.A."/>
            <person name="Birren B."/>
            <person name="Nene V."/>
            <person name="Collins F."/>
            <person name="Alarcon-Chaidez F."/>
            <person name="Wikel S."/>
            <person name="Strausberg R."/>
        </authorList>
    </citation>
    <scope>NUCLEOTIDE SEQUENCE [LARGE SCALE GENOMIC DNA]</scope>
    <source>
        <strain evidence="3">Wikel</strain>
        <strain evidence="1">Wikel colony</strain>
    </source>
</reference>
<dbReference type="AlphaFoldDB" id="B7P9T6"/>
<organism>
    <name type="scientific">Ixodes scapularis</name>
    <name type="common">Black-legged tick</name>
    <name type="synonym">Deer tick</name>
    <dbReference type="NCBI Taxonomy" id="6945"/>
    <lineage>
        <taxon>Eukaryota</taxon>
        <taxon>Metazoa</taxon>
        <taxon>Ecdysozoa</taxon>
        <taxon>Arthropoda</taxon>
        <taxon>Chelicerata</taxon>
        <taxon>Arachnida</taxon>
        <taxon>Acari</taxon>
        <taxon>Parasitiformes</taxon>
        <taxon>Ixodida</taxon>
        <taxon>Ixodoidea</taxon>
        <taxon>Ixodidae</taxon>
        <taxon>Ixodinae</taxon>
        <taxon>Ixodes</taxon>
    </lineage>
</organism>
<name>B7P9T6_IXOSC</name>
<evidence type="ECO:0000313" key="1">
    <source>
        <dbReference type="EMBL" id="EEC03358.1"/>
    </source>
</evidence>
<dbReference type="Proteomes" id="UP000001555">
    <property type="component" value="Unassembled WGS sequence"/>
</dbReference>
<dbReference type="PaxDb" id="6945-B7P9T6"/>
<dbReference type="EnsemblMetazoa" id="ISCW002048-RA">
    <property type="protein sequence ID" value="ISCW002048-PA"/>
    <property type="gene ID" value="ISCW002048"/>
</dbReference>
<gene>
    <name evidence="1" type="ORF">IscW_ISCW002048</name>
</gene>
<evidence type="ECO:0000313" key="2">
    <source>
        <dbReference type="EnsemblMetazoa" id="ISCW002048-PA"/>
    </source>
</evidence>
<keyword evidence="3" id="KW-1185">Reference proteome</keyword>